<dbReference type="OrthoDB" id="9804804at2"/>
<dbReference type="RefSeq" id="WP_014777699.1">
    <property type="nucleotide sequence ID" value="NC_018012.1"/>
</dbReference>
<evidence type="ECO:0000313" key="3">
    <source>
        <dbReference type="EMBL" id="AFL73215.1"/>
    </source>
</evidence>
<organism evidence="3 4">
    <name type="scientific">Thiocystis violascens (strain ATCC 17096 / DSM 198 / 6111)</name>
    <name type="common">Chromatium violascens</name>
    <dbReference type="NCBI Taxonomy" id="765911"/>
    <lineage>
        <taxon>Bacteria</taxon>
        <taxon>Pseudomonadati</taxon>
        <taxon>Pseudomonadota</taxon>
        <taxon>Gammaproteobacteria</taxon>
        <taxon>Chromatiales</taxon>
        <taxon>Chromatiaceae</taxon>
        <taxon>Thiocystis</taxon>
    </lineage>
</organism>
<gene>
    <name evidence="3" type="ordered locus">Thivi_1187</name>
</gene>
<dbReference type="InterPro" id="IPR021309">
    <property type="entry name" value="YgaP-like_TM"/>
</dbReference>
<keyword evidence="1" id="KW-0472">Membrane</keyword>
<keyword evidence="1" id="KW-1133">Transmembrane helix</keyword>
<keyword evidence="1" id="KW-0812">Transmembrane</keyword>
<feature type="transmembrane region" description="Helical" evidence="1">
    <location>
        <begin position="12"/>
        <end position="30"/>
    </location>
</feature>
<dbReference type="Pfam" id="PF11127">
    <property type="entry name" value="YgaP-like_TM"/>
    <property type="match status" value="1"/>
</dbReference>
<dbReference type="AlphaFoldDB" id="I3Y897"/>
<keyword evidence="4" id="KW-1185">Reference proteome</keyword>
<dbReference type="KEGG" id="tvi:Thivi_1187"/>
<feature type="transmembrane region" description="Helical" evidence="1">
    <location>
        <begin position="36"/>
        <end position="56"/>
    </location>
</feature>
<evidence type="ECO:0000256" key="1">
    <source>
        <dbReference type="SAM" id="Phobius"/>
    </source>
</evidence>
<evidence type="ECO:0000259" key="2">
    <source>
        <dbReference type="Pfam" id="PF11127"/>
    </source>
</evidence>
<feature type="domain" description="Inner membrane protein YgaP-like transmembrane" evidence="2">
    <location>
        <begin position="5"/>
        <end position="62"/>
    </location>
</feature>
<name>I3Y897_THIV6</name>
<dbReference type="eggNOG" id="ENOG50334IK">
    <property type="taxonomic scope" value="Bacteria"/>
</dbReference>
<dbReference type="HOGENOM" id="CLU_176022_4_0_6"/>
<protein>
    <recommendedName>
        <fullName evidence="2">Inner membrane protein YgaP-like transmembrane domain-containing protein</fullName>
    </recommendedName>
</protein>
<sequence length="66" mass="7056">MTLPKNVGAMDRNIRLVAAGILILAGLMTGKIILDILGLIVLATGWLGFCPAYLPFKINTIKNSES</sequence>
<dbReference type="Proteomes" id="UP000006062">
    <property type="component" value="Chromosome"/>
</dbReference>
<reference evidence="3 4" key="1">
    <citation type="submission" date="2012-06" db="EMBL/GenBank/DDBJ databases">
        <title>Complete sequence of Thiocystis violascens DSM 198.</title>
        <authorList>
            <consortium name="US DOE Joint Genome Institute"/>
            <person name="Lucas S."/>
            <person name="Han J."/>
            <person name="Lapidus A."/>
            <person name="Cheng J.-F."/>
            <person name="Goodwin L."/>
            <person name="Pitluck S."/>
            <person name="Peters L."/>
            <person name="Ovchinnikova G."/>
            <person name="Teshima H."/>
            <person name="Detter J.C."/>
            <person name="Han C."/>
            <person name="Tapia R."/>
            <person name="Land M."/>
            <person name="Hauser L."/>
            <person name="Kyrpides N."/>
            <person name="Ivanova N."/>
            <person name="Pagani I."/>
            <person name="Vogl K."/>
            <person name="Liu Z."/>
            <person name="Frigaard N.-U."/>
            <person name="Bryant D."/>
            <person name="Woyke T."/>
        </authorList>
    </citation>
    <scope>NUCLEOTIDE SEQUENCE [LARGE SCALE GENOMIC DNA]</scope>
    <source>
        <strain evidence="4">ATCC 17096 / DSM 198 / 6111</strain>
    </source>
</reference>
<evidence type="ECO:0000313" key="4">
    <source>
        <dbReference type="Proteomes" id="UP000006062"/>
    </source>
</evidence>
<accession>I3Y897</accession>
<proteinExistence type="predicted"/>
<dbReference type="EMBL" id="CP003154">
    <property type="protein sequence ID" value="AFL73215.1"/>
    <property type="molecule type" value="Genomic_DNA"/>
</dbReference>